<dbReference type="EMBL" id="JAPMOS010000085">
    <property type="protein sequence ID" value="KAJ4456008.1"/>
    <property type="molecule type" value="Genomic_DNA"/>
</dbReference>
<proteinExistence type="predicted"/>
<name>A0ABQ8UB63_9EUKA</name>
<keyword evidence="2" id="KW-0472">Membrane</keyword>
<sequence>MAMPPLPPDGGEPSSDAAHPIHHAHGAHDMTTHWGRRQQLHAYEREARQCMQQEGAVPCDCIEIAKKNLGSATEHPWVAARFHLLCLAKNCSSSVCEVTSPAPASPPEPRPHHFMRNCTEIETLCRAGYTECVRRGETPCNCSAMLGSCTGRCLMHSPSQLVDYLTQCQAANHHNHHHHGDMNAAAASAGQQDPLGPTAGQLVGYILTGVGSALMLGSILLGLVVLRQRRRQRSALGVGSLAPPVVPSGPSDDGLKSAKVVYAEPVVATAGLEAAPTPNLV</sequence>
<protein>
    <submittedName>
        <fullName evidence="3">Uncharacterized protein</fullName>
    </submittedName>
</protein>
<dbReference type="Proteomes" id="UP001141327">
    <property type="component" value="Unassembled WGS sequence"/>
</dbReference>
<feature type="region of interest" description="Disordered" evidence="1">
    <location>
        <begin position="1"/>
        <end position="22"/>
    </location>
</feature>
<reference evidence="3" key="1">
    <citation type="journal article" date="2022" name="bioRxiv">
        <title>Genomics of Preaxostyla Flagellates Illuminates Evolutionary Transitions and the Path Towards Mitochondrial Loss.</title>
        <authorList>
            <person name="Novak L.V.F."/>
            <person name="Treitli S.C."/>
            <person name="Pyrih J."/>
            <person name="Halakuc P."/>
            <person name="Pipaliya S.V."/>
            <person name="Vacek V."/>
            <person name="Brzon O."/>
            <person name="Soukal P."/>
            <person name="Eme L."/>
            <person name="Dacks J.B."/>
            <person name="Karnkowska A."/>
            <person name="Elias M."/>
            <person name="Hampl V."/>
        </authorList>
    </citation>
    <scope>NUCLEOTIDE SEQUENCE</scope>
    <source>
        <strain evidence="3">RCP-MX</strain>
    </source>
</reference>
<keyword evidence="2" id="KW-1133">Transmembrane helix</keyword>
<evidence type="ECO:0000256" key="2">
    <source>
        <dbReference type="SAM" id="Phobius"/>
    </source>
</evidence>
<evidence type="ECO:0000256" key="1">
    <source>
        <dbReference type="SAM" id="MobiDB-lite"/>
    </source>
</evidence>
<evidence type="ECO:0000313" key="4">
    <source>
        <dbReference type="Proteomes" id="UP001141327"/>
    </source>
</evidence>
<keyword evidence="4" id="KW-1185">Reference proteome</keyword>
<gene>
    <name evidence="3" type="ORF">PAPYR_8914</name>
</gene>
<keyword evidence="2" id="KW-0812">Transmembrane</keyword>
<feature type="compositionally biased region" description="Pro residues" evidence="1">
    <location>
        <begin position="1"/>
        <end position="10"/>
    </location>
</feature>
<accession>A0ABQ8UB63</accession>
<organism evidence="3 4">
    <name type="scientific">Paratrimastix pyriformis</name>
    <dbReference type="NCBI Taxonomy" id="342808"/>
    <lineage>
        <taxon>Eukaryota</taxon>
        <taxon>Metamonada</taxon>
        <taxon>Preaxostyla</taxon>
        <taxon>Paratrimastigidae</taxon>
        <taxon>Paratrimastix</taxon>
    </lineage>
</organism>
<evidence type="ECO:0000313" key="3">
    <source>
        <dbReference type="EMBL" id="KAJ4456008.1"/>
    </source>
</evidence>
<feature type="transmembrane region" description="Helical" evidence="2">
    <location>
        <begin position="202"/>
        <end position="226"/>
    </location>
</feature>
<comment type="caution">
    <text evidence="3">The sequence shown here is derived from an EMBL/GenBank/DDBJ whole genome shotgun (WGS) entry which is preliminary data.</text>
</comment>